<dbReference type="SMART" id="SM00342">
    <property type="entry name" value="HTH_ARAC"/>
    <property type="match status" value="1"/>
</dbReference>
<comment type="caution">
    <text evidence="5">The sequence shown here is derived from an EMBL/GenBank/DDBJ whole genome shotgun (WGS) entry which is preliminary data.</text>
</comment>
<dbReference type="EMBL" id="BMLI01000001">
    <property type="protein sequence ID" value="GGM90081.1"/>
    <property type="molecule type" value="Genomic_DNA"/>
</dbReference>
<accession>A0ABQ2HT60</accession>
<name>A0ABQ2HT60_9BACT</name>
<feature type="domain" description="HTH araC/xylS-type" evidence="4">
    <location>
        <begin position="180"/>
        <end position="278"/>
    </location>
</feature>
<gene>
    <name evidence="5" type="primary">mtlR</name>
    <name evidence="5" type="ORF">GCM10010967_23740</name>
</gene>
<keyword evidence="3" id="KW-0804">Transcription</keyword>
<evidence type="ECO:0000256" key="2">
    <source>
        <dbReference type="ARBA" id="ARBA00023125"/>
    </source>
</evidence>
<dbReference type="InterPro" id="IPR011051">
    <property type="entry name" value="RmlC_Cupin_sf"/>
</dbReference>
<keyword evidence="6" id="KW-1185">Reference proteome</keyword>
<dbReference type="SUPFAM" id="SSF46689">
    <property type="entry name" value="Homeodomain-like"/>
    <property type="match status" value="2"/>
</dbReference>
<dbReference type="Gene3D" id="2.60.120.10">
    <property type="entry name" value="Jelly Rolls"/>
    <property type="match status" value="1"/>
</dbReference>
<keyword evidence="2" id="KW-0238">DNA-binding</keyword>
<keyword evidence="1" id="KW-0805">Transcription regulation</keyword>
<evidence type="ECO:0000256" key="3">
    <source>
        <dbReference type="ARBA" id="ARBA00023163"/>
    </source>
</evidence>
<dbReference type="PANTHER" id="PTHR43280">
    <property type="entry name" value="ARAC-FAMILY TRANSCRIPTIONAL REGULATOR"/>
    <property type="match status" value="1"/>
</dbReference>
<dbReference type="Gene3D" id="1.10.10.60">
    <property type="entry name" value="Homeodomain-like"/>
    <property type="match status" value="2"/>
</dbReference>
<dbReference type="SUPFAM" id="SSF51182">
    <property type="entry name" value="RmlC-like cupins"/>
    <property type="match status" value="1"/>
</dbReference>
<dbReference type="Pfam" id="PF12833">
    <property type="entry name" value="HTH_18"/>
    <property type="match status" value="1"/>
</dbReference>
<evidence type="ECO:0000313" key="6">
    <source>
        <dbReference type="Proteomes" id="UP000632339"/>
    </source>
</evidence>
<protein>
    <submittedName>
        <fullName evidence="5">Transcriptional regulator MtlR</fullName>
    </submittedName>
</protein>
<organism evidence="5 6">
    <name type="scientific">Dyadobacter beijingensis</name>
    <dbReference type="NCBI Taxonomy" id="365489"/>
    <lineage>
        <taxon>Bacteria</taxon>
        <taxon>Pseudomonadati</taxon>
        <taxon>Bacteroidota</taxon>
        <taxon>Cytophagia</taxon>
        <taxon>Cytophagales</taxon>
        <taxon>Spirosomataceae</taxon>
        <taxon>Dyadobacter</taxon>
    </lineage>
</organism>
<evidence type="ECO:0000256" key="1">
    <source>
        <dbReference type="ARBA" id="ARBA00023015"/>
    </source>
</evidence>
<dbReference type="InterPro" id="IPR014710">
    <property type="entry name" value="RmlC-like_jellyroll"/>
</dbReference>
<proteinExistence type="predicted"/>
<dbReference type="PANTHER" id="PTHR43280:SF27">
    <property type="entry name" value="TRANSCRIPTIONAL REGULATOR MTLR"/>
    <property type="match status" value="1"/>
</dbReference>
<evidence type="ECO:0000259" key="4">
    <source>
        <dbReference type="PROSITE" id="PS01124"/>
    </source>
</evidence>
<dbReference type="InterPro" id="IPR009057">
    <property type="entry name" value="Homeodomain-like_sf"/>
</dbReference>
<dbReference type="RefSeq" id="WP_019943675.1">
    <property type="nucleotide sequence ID" value="NZ_BMLI01000001.1"/>
</dbReference>
<dbReference type="PROSITE" id="PS01124">
    <property type="entry name" value="HTH_ARAC_FAMILY_2"/>
    <property type="match status" value="1"/>
</dbReference>
<evidence type="ECO:0000313" key="5">
    <source>
        <dbReference type="EMBL" id="GGM90081.1"/>
    </source>
</evidence>
<dbReference type="InterPro" id="IPR018060">
    <property type="entry name" value="HTH_AraC"/>
</dbReference>
<sequence>MKPLVQKLPVDSSSSFVARTYTSPHFETPWHQHVEFELVLENLGHGTAFVGDYIGEYGEGDVFLLGKNLPHWFRKKDAEMISSAIVTQFREEIFMGNFLNLPEMQRIQMLLKTASHGILLTGSLRQRIGRCLRDIETLAGFPQMAALLDCLHQISISEETRLLTNSPITSFSQRDQDRIHQVFEYSMQHFQRKIRIEEVAALTNQSVSAFCHYFKKSTKKSYIGFLTEIRIAHACKLLASTDLSVTEICYESGFQNWSNFSAHFVKHVTLSPLKYRQRHKD</sequence>
<reference evidence="6" key="1">
    <citation type="journal article" date="2019" name="Int. J. Syst. Evol. Microbiol.">
        <title>The Global Catalogue of Microorganisms (GCM) 10K type strain sequencing project: providing services to taxonomists for standard genome sequencing and annotation.</title>
        <authorList>
            <consortium name="The Broad Institute Genomics Platform"/>
            <consortium name="The Broad Institute Genome Sequencing Center for Infectious Disease"/>
            <person name="Wu L."/>
            <person name="Ma J."/>
        </authorList>
    </citation>
    <scope>NUCLEOTIDE SEQUENCE [LARGE SCALE GENOMIC DNA]</scope>
    <source>
        <strain evidence="6">CGMCC 1.6375</strain>
    </source>
</reference>
<dbReference type="Proteomes" id="UP000632339">
    <property type="component" value="Unassembled WGS sequence"/>
</dbReference>